<feature type="transmembrane region" description="Helical" evidence="6">
    <location>
        <begin position="41"/>
        <end position="64"/>
    </location>
</feature>
<name>A0A316TKA1_9ACTN</name>
<keyword evidence="5 6" id="KW-0472">Membrane</keyword>
<evidence type="ECO:0000313" key="7">
    <source>
        <dbReference type="EMBL" id="PWN04178.1"/>
    </source>
</evidence>
<evidence type="ECO:0000256" key="3">
    <source>
        <dbReference type="ARBA" id="ARBA00022692"/>
    </source>
</evidence>
<feature type="transmembrane region" description="Helical" evidence="6">
    <location>
        <begin position="194"/>
        <end position="212"/>
    </location>
</feature>
<feature type="transmembrane region" description="Helical" evidence="6">
    <location>
        <begin position="122"/>
        <end position="140"/>
    </location>
</feature>
<dbReference type="Proteomes" id="UP000245507">
    <property type="component" value="Unassembled WGS sequence"/>
</dbReference>
<evidence type="ECO:0000256" key="6">
    <source>
        <dbReference type="SAM" id="Phobius"/>
    </source>
</evidence>
<protein>
    <submittedName>
        <fullName evidence="7">Lysine transporter LysE</fullName>
    </submittedName>
</protein>
<dbReference type="RefSeq" id="WP_109691685.1">
    <property type="nucleotide sequence ID" value="NZ_QGDD01000001.1"/>
</dbReference>
<keyword evidence="3 6" id="KW-0812">Transmembrane</keyword>
<dbReference type="AlphaFoldDB" id="A0A316TKA1"/>
<feature type="transmembrane region" description="Helical" evidence="6">
    <location>
        <begin position="152"/>
        <end position="173"/>
    </location>
</feature>
<feature type="transmembrane region" description="Helical" evidence="6">
    <location>
        <begin position="70"/>
        <end position="89"/>
    </location>
</feature>
<evidence type="ECO:0000256" key="5">
    <source>
        <dbReference type="ARBA" id="ARBA00023136"/>
    </source>
</evidence>
<accession>A0A316TKA1</accession>
<proteinExistence type="predicted"/>
<gene>
    <name evidence="7" type="ORF">DJ010_00520</name>
</gene>
<sequence length="213" mass="21988">MPSSSQWLAFVVASILFIQVPGPSLLFTIGRALTVGRRDALLSVVGNGLGLMAQVLLVAVGLGAVVAASATAYTVIKLVGAAYVIYLGVQAIRHRKDARLALERAADDLPVRSTALASVRTGVIVGATNPKTIVFFVAFLPQFTNEAAGSAGVALALLGLVFGAMAIASDSVWALAAGKARDWFSRRPHRLDRLGTAGGVMMVGLGTTMAVAE</sequence>
<feature type="transmembrane region" description="Helical" evidence="6">
    <location>
        <begin position="6"/>
        <end position="29"/>
    </location>
</feature>
<dbReference type="PANTHER" id="PTHR30086:SF20">
    <property type="entry name" value="ARGININE EXPORTER PROTEIN ARGO-RELATED"/>
    <property type="match status" value="1"/>
</dbReference>
<dbReference type="GO" id="GO:0005886">
    <property type="term" value="C:plasma membrane"/>
    <property type="evidence" value="ECO:0007669"/>
    <property type="project" value="UniProtKB-SubCell"/>
</dbReference>
<reference evidence="7 8" key="1">
    <citation type="submission" date="2018-05" db="EMBL/GenBank/DDBJ databases">
        <title>Nocardioides silvaticus genome.</title>
        <authorList>
            <person name="Li C."/>
            <person name="Wang G."/>
        </authorList>
    </citation>
    <scope>NUCLEOTIDE SEQUENCE [LARGE SCALE GENOMIC DNA]</scope>
    <source>
        <strain evidence="7 8">CCTCC AB 2018079</strain>
    </source>
</reference>
<keyword evidence="8" id="KW-1185">Reference proteome</keyword>
<comment type="subcellular location">
    <subcellularLocation>
        <location evidence="1">Cell membrane</location>
        <topology evidence="1">Multi-pass membrane protein</topology>
    </subcellularLocation>
</comment>
<organism evidence="7 8">
    <name type="scientific">Nocardioides silvaticus</name>
    <dbReference type="NCBI Taxonomy" id="2201891"/>
    <lineage>
        <taxon>Bacteria</taxon>
        <taxon>Bacillati</taxon>
        <taxon>Actinomycetota</taxon>
        <taxon>Actinomycetes</taxon>
        <taxon>Propionibacteriales</taxon>
        <taxon>Nocardioidaceae</taxon>
        <taxon>Nocardioides</taxon>
    </lineage>
</organism>
<keyword evidence="2" id="KW-1003">Cell membrane</keyword>
<dbReference type="GO" id="GO:0015171">
    <property type="term" value="F:amino acid transmembrane transporter activity"/>
    <property type="evidence" value="ECO:0007669"/>
    <property type="project" value="TreeGrafter"/>
</dbReference>
<dbReference type="PIRSF" id="PIRSF006324">
    <property type="entry name" value="LeuE"/>
    <property type="match status" value="1"/>
</dbReference>
<keyword evidence="4 6" id="KW-1133">Transmembrane helix</keyword>
<evidence type="ECO:0000256" key="2">
    <source>
        <dbReference type="ARBA" id="ARBA00022475"/>
    </source>
</evidence>
<dbReference type="EMBL" id="QGDD01000001">
    <property type="protein sequence ID" value="PWN04178.1"/>
    <property type="molecule type" value="Genomic_DNA"/>
</dbReference>
<dbReference type="InterPro" id="IPR001123">
    <property type="entry name" value="LeuE-type"/>
</dbReference>
<dbReference type="PANTHER" id="PTHR30086">
    <property type="entry name" value="ARGININE EXPORTER PROTEIN ARGO"/>
    <property type="match status" value="1"/>
</dbReference>
<evidence type="ECO:0000313" key="8">
    <source>
        <dbReference type="Proteomes" id="UP000245507"/>
    </source>
</evidence>
<comment type="caution">
    <text evidence="7">The sequence shown here is derived from an EMBL/GenBank/DDBJ whole genome shotgun (WGS) entry which is preliminary data.</text>
</comment>
<dbReference type="Pfam" id="PF01810">
    <property type="entry name" value="LysE"/>
    <property type="match status" value="1"/>
</dbReference>
<evidence type="ECO:0000256" key="4">
    <source>
        <dbReference type="ARBA" id="ARBA00022989"/>
    </source>
</evidence>
<dbReference type="OrthoDB" id="3175972at2"/>
<evidence type="ECO:0000256" key="1">
    <source>
        <dbReference type="ARBA" id="ARBA00004651"/>
    </source>
</evidence>